<protein>
    <recommendedName>
        <fullName evidence="2">Retrotransposon Copia-like N-terminal domain-containing protein</fullName>
    </recommendedName>
</protein>
<dbReference type="PANTHER" id="PTHR37610:SF40">
    <property type="entry name" value="OS01G0909600 PROTEIN"/>
    <property type="match status" value="1"/>
</dbReference>
<dbReference type="EMBL" id="RCHU01000476">
    <property type="protein sequence ID" value="TKS03998.1"/>
    <property type="molecule type" value="Genomic_DNA"/>
</dbReference>
<name>A0A4U5Q1T0_POPAL</name>
<dbReference type="InterPro" id="IPR029472">
    <property type="entry name" value="Copia-like_N"/>
</dbReference>
<sequence>MEDPFKMDNADGTNKSCNMSEGEPNPNQRLGSVLLNEFNYLPWSRAVTIALGGRSKLGYVNGHIRPSDSSSQAYDVWQCKDQLVMSCSSSNNLENFSTNPSALLNDFVAYLKEKFHTTTTTFASNYVALLSKFAGFLANYAHLSQENTEDLASSVDRLAVANDSSSSSFDVATSKGVASPINTHFEHSPTDSQVDDNNNHNRHLSTTATNIHLDSRVVSPIILDFGDDSANQSPQPHLQHPLVIPITMDSEEAYESEYANHSSLP</sequence>
<evidence type="ECO:0000259" key="2">
    <source>
        <dbReference type="Pfam" id="PF14244"/>
    </source>
</evidence>
<organism evidence="3">
    <name type="scientific">Populus alba</name>
    <name type="common">White poplar</name>
    <dbReference type="NCBI Taxonomy" id="43335"/>
    <lineage>
        <taxon>Eukaryota</taxon>
        <taxon>Viridiplantae</taxon>
        <taxon>Streptophyta</taxon>
        <taxon>Embryophyta</taxon>
        <taxon>Tracheophyta</taxon>
        <taxon>Spermatophyta</taxon>
        <taxon>Magnoliopsida</taxon>
        <taxon>eudicotyledons</taxon>
        <taxon>Gunneridae</taxon>
        <taxon>Pentapetalae</taxon>
        <taxon>rosids</taxon>
        <taxon>fabids</taxon>
        <taxon>Malpighiales</taxon>
        <taxon>Salicaceae</taxon>
        <taxon>Saliceae</taxon>
        <taxon>Populus</taxon>
    </lineage>
</organism>
<dbReference type="AlphaFoldDB" id="A0A4U5Q1T0"/>
<evidence type="ECO:0000256" key="1">
    <source>
        <dbReference type="SAM" id="MobiDB-lite"/>
    </source>
</evidence>
<reference evidence="3" key="1">
    <citation type="submission" date="2018-10" db="EMBL/GenBank/DDBJ databases">
        <title>Population genomic analysis revealed the cold adaptation of white poplar.</title>
        <authorList>
            <person name="Liu Y.-J."/>
        </authorList>
    </citation>
    <scope>NUCLEOTIDE SEQUENCE [LARGE SCALE GENOMIC DNA]</scope>
    <source>
        <strain evidence="3">PAL-ZL1</strain>
    </source>
</reference>
<dbReference type="PANTHER" id="PTHR37610">
    <property type="entry name" value="CCHC-TYPE DOMAIN-CONTAINING PROTEIN"/>
    <property type="match status" value="1"/>
</dbReference>
<proteinExistence type="predicted"/>
<feature type="domain" description="Retrotransposon Copia-like N-terminal" evidence="2">
    <location>
        <begin position="23"/>
        <end position="64"/>
    </location>
</feature>
<accession>A0A4U5Q1T0</accession>
<evidence type="ECO:0000313" key="3">
    <source>
        <dbReference type="EMBL" id="TKS03998.1"/>
    </source>
</evidence>
<feature type="region of interest" description="Disordered" evidence="1">
    <location>
        <begin position="1"/>
        <end position="26"/>
    </location>
</feature>
<gene>
    <name evidence="3" type="ORF">D5086_0000148060</name>
</gene>
<dbReference type="Pfam" id="PF14244">
    <property type="entry name" value="Retrotran_gag_3"/>
    <property type="match status" value="1"/>
</dbReference>
<feature type="compositionally biased region" description="Polar residues" evidence="1">
    <location>
        <begin position="11"/>
        <end position="26"/>
    </location>
</feature>
<feature type="region of interest" description="Disordered" evidence="1">
    <location>
        <begin position="184"/>
        <end position="208"/>
    </location>
</feature>
<comment type="caution">
    <text evidence="3">The sequence shown here is derived from an EMBL/GenBank/DDBJ whole genome shotgun (WGS) entry which is preliminary data.</text>
</comment>